<dbReference type="InterPro" id="IPR050319">
    <property type="entry name" value="ABC_transp_ATP-bind"/>
</dbReference>
<dbReference type="InterPro" id="IPR027417">
    <property type="entry name" value="P-loop_NTPase"/>
</dbReference>
<dbReference type="PANTHER" id="PTHR43776:SF7">
    <property type="entry name" value="D,D-DIPEPTIDE TRANSPORT ATP-BINDING PROTEIN DDPF-RELATED"/>
    <property type="match status" value="1"/>
</dbReference>
<dbReference type="Proteomes" id="UP000661894">
    <property type="component" value="Unassembled WGS sequence"/>
</dbReference>
<dbReference type="Pfam" id="PF08352">
    <property type="entry name" value="oligo_HPY"/>
    <property type="match status" value="1"/>
</dbReference>
<protein>
    <submittedName>
        <fullName evidence="6">ABC transporter ATP-binding protein</fullName>
    </submittedName>
</protein>
<dbReference type="PANTHER" id="PTHR43776">
    <property type="entry name" value="TRANSPORT ATP-BINDING PROTEIN"/>
    <property type="match status" value="1"/>
</dbReference>
<keyword evidence="7" id="KW-1185">Reference proteome</keyword>
<dbReference type="InterPro" id="IPR003439">
    <property type="entry name" value="ABC_transporter-like_ATP-bd"/>
</dbReference>
<comment type="caution">
    <text evidence="6">The sequence shown here is derived from an EMBL/GenBank/DDBJ whole genome shotgun (WGS) entry which is preliminary data.</text>
</comment>
<dbReference type="RefSeq" id="WP_251840789.1">
    <property type="nucleotide sequence ID" value="NZ_JACSPO010000015.1"/>
</dbReference>
<reference evidence="6 7" key="1">
    <citation type="submission" date="2020-08" db="EMBL/GenBank/DDBJ databases">
        <title>A Genomic Blueprint of the Chicken Gut Microbiome.</title>
        <authorList>
            <person name="Gilroy R."/>
            <person name="Ravi A."/>
            <person name="Getino M."/>
            <person name="Pursley I."/>
            <person name="Horton D.L."/>
            <person name="Alikhan N.-F."/>
            <person name="Baker D."/>
            <person name="Gharbi K."/>
            <person name="Hall N."/>
            <person name="Watson M."/>
            <person name="Adriaenssens E.M."/>
            <person name="Foster-Nyarko E."/>
            <person name="Jarju S."/>
            <person name="Secka A."/>
            <person name="Antonio M."/>
            <person name="Oren A."/>
            <person name="Chaudhuri R."/>
            <person name="La Ragione R.M."/>
            <person name="Hildebrand F."/>
            <person name="Pallen M.J."/>
        </authorList>
    </citation>
    <scope>NUCLEOTIDE SEQUENCE [LARGE SCALE GENOMIC DNA]</scope>
    <source>
        <strain evidence="6 7">Sa1BUA1</strain>
    </source>
</reference>
<dbReference type="Pfam" id="PF00005">
    <property type="entry name" value="ABC_tran"/>
    <property type="match status" value="2"/>
</dbReference>
<dbReference type="NCBIfam" id="NF007739">
    <property type="entry name" value="PRK10419.1"/>
    <property type="match status" value="2"/>
</dbReference>
<dbReference type="EMBL" id="JACSPO010000015">
    <property type="protein sequence ID" value="MBD8063692.1"/>
    <property type="molecule type" value="Genomic_DNA"/>
</dbReference>
<organism evidence="6 7">
    <name type="scientific">Oceanitalea stevensii</name>
    <dbReference type="NCBI Taxonomy" id="2763072"/>
    <lineage>
        <taxon>Bacteria</taxon>
        <taxon>Bacillati</taxon>
        <taxon>Actinomycetota</taxon>
        <taxon>Actinomycetes</taxon>
        <taxon>Micrococcales</taxon>
        <taxon>Bogoriellaceae</taxon>
        <taxon>Georgenia</taxon>
    </lineage>
</organism>
<accession>A0ABR8Z698</accession>
<dbReference type="Gene3D" id="3.40.50.300">
    <property type="entry name" value="P-loop containing nucleotide triphosphate hydrolases"/>
    <property type="match status" value="2"/>
</dbReference>
<evidence type="ECO:0000259" key="5">
    <source>
        <dbReference type="PROSITE" id="PS50893"/>
    </source>
</evidence>
<evidence type="ECO:0000256" key="2">
    <source>
        <dbReference type="ARBA" id="ARBA00022448"/>
    </source>
</evidence>
<name>A0ABR8Z698_9MICO</name>
<comment type="similarity">
    <text evidence="1">Belongs to the ABC transporter superfamily.</text>
</comment>
<keyword evidence="4 6" id="KW-0067">ATP-binding</keyword>
<proteinExistence type="inferred from homology"/>
<dbReference type="NCBIfam" id="NF008453">
    <property type="entry name" value="PRK11308.1"/>
    <property type="match status" value="2"/>
</dbReference>
<keyword evidence="2" id="KW-0813">Transport</keyword>
<dbReference type="GO" id="GO:0005524">
    <property type="term" value="F:ATP binding"/>
    <property type="evidence" value="ECO:0007669"/>
    <property type="project" value="UniProtKB-KW"/>
</dbReference>
<dbReference type="SUPFAM" id="SSF52540">
    <property type="entry name" value="P-loop containing nucleoside triphosphate hydrolases"/>
    <property type="match status" value="2"/>
</dbReference>
<dbReference type="InterPro" id="IPR017871">
    <property type="entry name" value="ABC_transporter-like_CS"/>
</dbReference>
<evidence type="ECO:0000256" key="3">
    <source>
        <dbReference type="ARBA" id="ARBA00022741"/>
    </source>
</evidence>
<keyword evidence="3" id="KW-0547">Nucleotide-binding</keyword>
<evidence type="ECO:0000313" key="7">
    <source>
        <dbReference type="Proteomes" id="UP000661894"/>
    </source>
</evidence>
<dbReference type="InterPro" id="IPR003593">
    <property type="entry name" value="AAA+_ATPase"/>
</dbReference>
<gene>
    <name evidence="6" type="ORF">H9624_15335</name>
</gene>
<dbReference type="CDD" id="cd03257">
    <property type="entry name" value="ABC_NikE_OppD_transporters"/>
    <property type="match status" value="2"/>
</dbReference>
<dbReference type="SMART" id="SM00382">
    <property type="entry name" value="AAA"/>
    <property type="match status" value="2"/>
</dbReference>
<feature type="domain" description="ABC transporter" evidence="5">
    <location>
        <begin position="280"/>
        <end position="524"/>
    </location>
</feature>
<evidence type="ECO:0000256" key="4">
    <source>
        <dbReference type="ARBA" id="ARBA00022840"/>
    </source>
</evidence>
<sequence length="537" mass="57336">MSLLDVRDLSVTYRTRRGGEHTAVAGVSLTVAPGEVVAVVGETGSGKTTTAHAVLGLLAPGATVTSGQILLHGTDIRGWSDRRLQDVRGRRIGLVPQDPGSSLDPLRTVGWQVAETLRVHGERDEAAVRARVAELLERVGLPGPRVAGAYPHELSGGMRQRVLIAAALALRPQLLIADEPTSALDVTVQRRILDLLDELRAQDGTGVLLVTHDLAAAAERADRIVVMQGGRVVDSGTASEVVGAPRSDYTRRLVRDAPALNPAPLRPTPPAPPPGAVPAVELRSVRKDFTGRGGQHVRAVDDLSLTVPAGTTHAVVGESGSGKSTTARILLGLETATAGTALVHGTDVASLRGEARRQWRRQVQLVYQNPFGSLDPRMTVLDIVAEPLRNFRLGNRRERAAAAAALLERVALGPELHGRRPRELSGGQRQRVAIARALVLDPGVVVLDEPVSALDVSVQAQILDLLAELQRERGLTYLFISHDLGVVRQVSDSVTVMQRGRVVESGTTAEIFHAPRSEYTRELLDAVPAAHATRRDS</sequence>
<evidence type="ECO:0000313" key="6">
    <source>
        <dbReference type="EMBL" id="MBD8063692.1"/>
    </source>
</evidence>
<feature type="domain" description="ABC transporter" evidence="5">
    <location>
        <begin position="6"/>
        <end position="254"/>
    </location>
</feature>
<evidence type="ECO:0000256" key="1">
    <source>
        <dbReference type="ARBA" id="ARBA00005417"/>
    </source>
</evidence>
<dbReference type="PROSITE" id="PS50893">
    <property type="entry name" value="ABC_TRANSPORTER_2"/>
    <property type="match status" value="2"/>
</dbReference>
<dbReference type="InterPro" id="IPR013563">
    <property type="entry name" value="Oligopep_ABC_C"/>
</dbReference>
<dbReference type="PROSITE" id="PS00211">
    <property type="entry name" value="ABC_TRANSPORTER_1"/>
    <property type="match status" value="2"/>
</dbReference>